<gene>
    <name evidence="2" type="ORF">I4Q42_21175</name>
</gene>
<protein>
    <submittedName>
        <fullName evidence="2">Uncharacterized protein</fullName>
    </submittedName>
</protein>
<organism evidence="2 3">
    <name type="scientific">Caulobacter hibisci</name>
    <dbReference type="NCBI Taxonomy" id="2035993"/>
    <lineage>
        <taxon>Bacteria</taxon>
        <taxon>Pseudomonadati</taxon>
        <taxon>Pseudomonadota</taxon>
        <taxon>Alphaproteobacteria</taxon>
        <taxon>Caulobacterales</taxon>
        <taxon>Caulobacteraceae</taxon>
        <taxon>Caulobacter</taxon>
    </lineage>
</organism>
<proteinExistence type="predicted"/>
<evidence type="ECO:0000313" key="2">
    <source>
        <dbReference type="EMBL" id="MBI1686188.1"/>
    </source>
</evidence>
<name>A0ABS0T5L0_9CAUL</name>
<feature type="signal peptide" evidence="1">
    <location>
        <begin position="1"/>
        <end position="20"/>
    </location>
</feature>
<keyword evidence="1" id="KW-0732">Signal</keyword>
<feature type="chain" id="PRO_5046935554" evidence="1">
    <location>
        <begin position="21"/>
        <end position="446"/>
    </location>
</feature>
<comment type="caution">
    <text evidence="2">The sequence shown here is derived from an EMBL/GenBank/DDBJ whole genome shotgun (WGS) entry which is preliminary data.</text>
</comment>
<accession>A0ABS0T5L0</accession>
<evidence type="ECO:0000256" key="1">
    <source>
        <dbReference type="SAM" id="SignalP"/>
    </source>
</evidence>
<reference evidence="2 3" key="1">
    <citation type="submission" date="2020-11" db="EMBL/GenBank/DDBJ databases">
        <title>genome sequence of strain KACC 18849.</title>
        <authorList>
            <person name="Gao J."/>
            <person name="Zhang X."/>
        </authorList>
    </citation>
    <scope>NUCLEOTIDE SEQUENCE [LARGE SCALE GENOMIC DNA]</scope>
    <source>
        <strain evidence="2 3">KACC 18849</strain>
    </source>
</reference>
<evidence type="ECO:0000313" key="3">
    <source>
        <dbReference type="Proteomes" id="UP000639859"/>
    </source>
</evidence>
<dbReference type="Proteomes" id="UP000639859">
    <property type="component" value="Unassembled WGS sequence"/>
</dbReference>
<dbReference type="EMBL" id="JADWOX010000019">
    <property type="protein sequence ID" value="MBI1686188.1"/>
    <property type="molecule type" value="Genomic_DNA"/>
</dbReference>
<dbReference type="RefSeq" id="WP_198578082.1">
    <property type="nucleotide sequence ID" value="NZ_JADWOX010000019.1"/>
</dbReference>
<keyword evidence="3" id="KW-1185">Reference proteome</keyword>
<sequence length="446" mass="46286">MRPFAIGLTAALAVAVLVPAAVLSAPKDAKPAAAAAAVDAKSREAGMKDAPPLVTAAGVACQVSDARLIGADKKTNTSYYEVACQEGMGYAVVAKKDAAPQAYNCLETAAVGADGKDSGLKCLLPANADPKQGLKPYLAKAGAACDLQNARAIGTGNNNSFFEVACKGAAGYIVQIPVPMKLEGTLANSCLLYDETGNISCKLTDRATQLQIADTLSAAANNGCAVKDKRYILSTKTDNYFEVSCQDGKGYVLQQTAATGALARAIDCANAPGGAECTLTDSRAAKTEQAGLYTSLAKKAGFDCKVEKYGLLPSDDPKKEVVELKCSNRPDGGIGVFAPTENRVYDCVTSELNGYRCSFTKPDASFPRLWADLKAYNKASCEVSAARIIGRTDTSGFVEVACADGLPGWVLSYPLGQASPKPNELLSCLQAKGVGGGCKLPTNVKK</sequence>